<dbReference type="Proteomes" id="UP000288805">
    <property type="component" value="Unassembled WGS sequence"/>
</dbReference>
<reference evidence="2 3" key="1">
    <citation type="journal article" date="2018" name="PLoS Genet.">
        <title>Population sequencing reveals clonal diversity and ancestral inbreeding in the grapevine cultivar Chardonnay.</title>
        <authorList>
            <person name="Roach M.J."/>
            <person name="Johnson D.L."/>
            <person name="Bohlmann J."/>
            <person name="van Vuuren H.J."/>
            <person name="Jones S.J."/>
            <person name="Pretorius I.S."/>
            <person name="Schmidt S.A."/>
            <person name="Borneman A.R."/>
        </authorList>
    </citation>
    <scope>NUCLEOTIDE SEQUENCE [LARGE SCALE GENOMIC DNA]</scope>
    <source>
        <strain evidence="3">cv. Chardonnay</strain>
        <tissue evidence="2">Leaf</tissue>
    </source>
</reference>
<comment type="caution">
    <text evidence="2">The sequence shown here is derived from an EMBL/GenBank/DDBJ whole genome shotgun (WGS) entry which is preliminary data.</text>
</comment>
<dbReference type="PANTHER" id="PTHR36617:SF16">
    <property type="entry name" value="OS04G0516500 PROTEIN"/>
    <property type="match status" value="1"/>
</dbReference>
<accession>A0A438J5B8</accession>
<evidence type="ECO:0000313" key="3">
    <source>
        <dbReference type="Proteomes" id="UP000288805"/>
    </source>
</evidence>
<evidence type="ECO:0000313" key="2">
    <source>
        <dbReference type="EMBL" id="RVX04170.1"/>
    </source>
</evidence>
<evidence type="ECO:0000259" key="1">
    <source>
        <dbReference type="Pfam" id="PF13966"/>
    </source>
</evidence>
<dbReference type="PANTHER" id="PTHR36617">
    <property type="entry name" value="PROTEIN, PUTATIVE-RELATED"/>
    <property type="match status" value="1"/>
</dbReference>
<dbReference type="Pfam" id="PF13966">
    <property type="entry name" value="zf-RVT"/>
    <property type="match status" value="1"/>
</dbReference>
<proteinExistence type="predicted"/>
<dbReference type="AlphaFoldDB" id="A0A438J5B8"/>
<sequence length="244" mass="28175">MGRNEVASVLVIVSFWRDKWCEDTPLCDSFPSLFALAVSKEAWVKDVWNVSEGGGSWSPRFTRSFNDWEVDEVENLLLWLGGKIVNMDEEDRVLRMPMKSGKFSVKSLYKALELESSVYFPIKIIWNSCVQPKVSFFAWEASWGKTLTLDQIQKRGWALANGCYLCHSNEESIDLLLLHCVKTRALWEMFFSLFGVSWVFPSLVKETLLSWNESFVGKKCKKVWRVDPLCIFLDSLEGKKQNCL</sequence>
<name>A0A438J5B8_VITVI</name>
<feature type="domain" description="Reverse transcriptase zinc-binding" evidence="1">
    <location>
        <begin position="103"/>
        <end position="187"/>
    </location>
</feature>
<dbReference type="EMBL" id="QGNW01000062">
    <property type="protein sequence ID" value="RVX04170.1"/>
    <property type="molecule type" value="Genomic_DNA"/>
</dbReference>
<gene>
    <name evidence="2" type="ORF">CK203_015639</name>
</gene>
<protein>
    <recommendedName>
        <fullName evidence="1">Reverse transcriptase zinc-binding domain-containing protein</fullName>
    </recommendedName>
</protein>
<organism evidence="2 3">
    <name type="scientific">Vitis vinifera</name>
    <name type="common">Grape</name>
    <dbReference type="NCBI Taxonomy" id="29760"/>
    <lineage>
        <taxon>Eukaryota</taxon>
        <taxon>Viridiplantae</taxon>
        <taxon>Streptophyta</taxon>
        <taxon>Embryophyta</taxon>
        <taxon>Tracheophyta</taxon>
        <taxon>Spermatophyta</taxon>
        <taxon>Magnoliopsida</taxon>
        <taxon>eudicotyledons</taxon>
        <taxon>Gunneridae</taxon>
        <taxon>Pentapetalae</taxon>
        <taxon>rosids</taxon>
        <taxon>Vitales</taxon>
        <taxon>Vitaceae</taxon>
        <taxon>Viteae</taxon>
        <taxon>Vitis</taxon>
    </lineage>
</organism>
<dbReference type="InterPro" id="IPR026960">
    <property type="entry name" value="RVT-Znf"/>
</dbReference>